<comment type="caution">
    <text evidence="8">The sequence shown here is derived from an EMBL/GenBank/DDBJ whole genome shotgun (WGS) entry which is preliminary data.</text>
</comment>
<proteinExistence type="predicted"/>
<feature type="transmembrane region" description="Helical" evidence="7">
    <location>
        <begin position="59"/>
        <end position="82"/>
    </location>
</feature>
<evidence type="ECO:0000256" key="6">
    <source>
        <dbReference type="ARBA" id="ARBA00023136"/>
    </source>
</evidence>
<dbReference type="Pfam" id="PF03547">
    <property type="entry name" value="Mem_trans"/>
    <property type="match status" value="1"/>
</dbReference>
<comment type="subcellular location">
    <subcellularLocation>
        <location evidence="1">Membrane</location>
        <topology evidence="1">Multi-pass membrane protein</topology>
    </subcellularLocation>
</comment>
<protein>
    <submittedName>
        <fullName evidence="8">Transporter</fullName>
    </submittedName>
</protein>
<dbReference type="InterPro" id="IPR004776">
    <property type="entry name" value="Mem_transp_PIN-like"/>
</dbReference>
<dbReference type="GO" id="GO:0055085">
    <property type="term" value="P:transmembrane transport"/>
    <property type="evidence" value="ECO:0007669"/>
    <property type="project" value="InterPro"/>
</dbReference>
<reference evidence="8 9" key="1">
    <citation type="journal article" date="2015" name="Genome Announc.">
        <title>Draft Genome Sequence of Clostridium tyrobutyricum Strain DIVETGP, Isolated from Cow's Milk for Grana Padano Production.</title>
        <authorList>
            <person name="Soggiu A."/>
            <person name="Piras C."/>
            <person name="Gaiarsa S."/>
            <person name="Sassera D."/>
            <person name="Roncada P."/>
            <person name="Bendixen E."/>
            <person name="Brasca M."/>
            <person name="Bonizzi L."/>
        </authorList>
    </citation>
    <scope>NUCLEOTIDE SEQUENCE [LARGE SCALE GENOMIC DNA]</scope>
    <source>
        <strain evidence="8 9">DIVETGP</strain>
    </source>
</reference>
<name>W6N5K4_CLOTY</name>
<evidence type="ECO:0000256" key="3">
    <source>
        <dbReference type="ARBA" id="ARBA00022475"/>
    </source>
</evidence>
<keyword evidence="2" id="KW-0813">Transport</keyword>
<dbReference type="GO" id="GO:0016020">
    <property type="term" value="C:membrane"/>
    <property type="evidence" value="ECO:0007669"/>
    <property type="project" value="UniProtKB-SubCell"/>
</dbReference>
<feature type="transmembrane region" description="Helical" evidence="7">
    <location>
        <begin position="161"/>
        <end position="180"/>
    </location>
</feature>
<keyword evidence="4 7" id="KW-0812">Transmembrane</keyword>
<dbReference type="GeneID" id="29420865"/>
<keyword evidence="5 7" id="KW-1133">Transmembrane helix</keyword>
<evidence type="ECO:0000256" key="7">
    <source>
        <dbReference type="SAM" id="Phobius"/>
    </source>
</evidence>
<dbReference type="AlphaFoldDB" id="W6N5K4"/>
<evidence type="ECO:0000256" key="5">
    <source>
        <dbReference type="ARBA" id="ARBA00022989"/>
    </source>
</evidence>
<organism evidence="8 9">
    <name type="scientific">Clostridium tyrobutyricum DIVETGP</name>
    <dbReference type="NCBI Taxonomy" id="1408889"/>
    <lineage>
        <taxon>Bacteria</taxon>
        <taxon>Bacillati</taxon>
        <taxon>Bacillota</taxon>
        <taxon>Clostridia</taxon>
        <taxon>Eubacteriales</taxon>
        <taxon>Clostridiaceae</taxon>
        <taxon>Clostridium</taxon>
    </lineage>
</organism>
<dbReference type="Proteomes" id="UP000019482">
    <property type="component" value="Unassembled WGS sequence"/>
</dbReference>
<evidence type="ECO:0000256" key="4">
    <source>
        <dbReference type="ARBA" id="ARBA00022692"/>
    </source>
</evidence>
<feature type="transmembrane region" description="Helical" evidence="7">
    <location>
        <begin position="34"/>
        <end position="53"/>
    </location>
</feature>
<feature type="transmembrane region" description="Helical" evidence="7">
    <location>
        <begin position="249"/>
        <end position="267"/>
    </location>
</feature>
<gene>
    <name evidence="8" type="ORF">CTDIVETGP_1420</name>
</gene>
<dbReference type="PANTHER" id="PTHR36838:SF3">
    <property type="entry name" value="TRANSPORTER AUXIN EFFLUX CARRIER EC FAMILY"/>
    <property type="match status" value="1"/>
</dbReference>
<dbReference type="PANTHER" id="PTHR36838">
    <property type="entry name" value="AUXIN EFFLUX CARRIER FAMILY PROTEIN"/>
    <property type="match status" value="1"/>
</dbReference>
<feature type="transmembrane region" description="Helical" evidence="7">
    <location>
        <begin position="94"/>
        <end position="111"/>
    </location>
</feature>
<feature type="transmembrane region" description="Helical" evidence="7">
    <location>
        <begin position="226"/>
        <end position="243"/>
    </location>
</feature>
<evidence type="ECO:0000313" key="8">
    <source>
        <dbReference type="EMBL" id="CDL91350.1"/>
    </source>
</evidence>
<feature type="transmembrane region" description="Helical" evidence="7">
    <location>
        <begin position="6"/>
        <end position="22"/>
    </location>
</feature>
<evidence type="ECO:0000313" key="9">
    <source>
        <dbReference type="Proteomes" id="UP000019482"/>
    </source>
</evidence>
<feature type="transmembrane region" description="Helical" evidence="7">
    <location>
        <begin position="186"/>
        <end position="214"/>
    </location>
</feature>
<accession>W6N5K4</accession>
<feature type="transmembrane region" description="Helical" evidence="7">
    <location>
        <begin position="279"/>
        <end position="299"/>
    </location>
</feature>
<keyword evidence="3" id="KW-1003">Cell membrane</keyword>
<keyword evidence="9" id="KW-1185">Reference proteome</keyword>
<feature type="transmembrane region" description="Helical" evidence="7">
    <location>
        <begin position="123"/>
        <end position="141"/>
    </location>
</feature>
<sequence length="302" mass="34176">MENVNSQFFLSLLIIGLGYIFKRLNIIKQDDGDGVSRIIFNITLPSLIIYNFNTMKLDASLIFITLTSCIFGIFMGFLGILIFRNESRKIRGTLSMLIPGFNIGLFAYPLVEGIWGKNGVKYFGMFDMGNTIPIFVVCYLIASYFSSDEKNLDIKITIRKLLTSIPLMTYIITLILNLSGHHYPGVIINITAILSKANAPLSLLLLGICLNFTIDKVYRKNIFKILLIRYSIGLAVGIILFNILPFNELYRYTLLIGLIMPIGMADIPYAVEFNYDKKFIGTICDVTIIISFILMWIIVGFF</sequence>
<dbReference type="RefSeq" id="WP_017751648.1">
    <property type="nucleotide sequence ID" value="NZ_CBXI010000023.1"/>
</dbReference>
<dbReference type="EMBL" id="CBXI010000023">
    <property type="protein sequence ID" value="CDL91350.1"/>
    <property type="molecule type" value="Genomic_DNA"/>
</dbReference>
<evidence type="ECO:0000256" key="2">
    <source>
        <dbReference type="ARBA" id="ARBA00022448"/>
    </source>
</evidence>
<keyword evidence="6 7" id="KW-0472">Membrane</keyword>
<dbReference type="OrthoDB" id="3238334at2"/>
<evidence type="ECO:0000256" key="1">
    <source>
        <dbReference type="ARBA" id="ARBA00004141"/>
    </source>
</evidence>